<evidence type="ECO:0000313" key="3">
    <source>
        <dbReference type="Proteomes" id="UP000256562"/>
    </source>
</evidence>
<dbReference type="AlphaFoldDB" id="A0A3E0IQ78"/>
<dbReference type="EMBL" id="QKXQ01000252">
    <property type="protein sequence ID" value="REH96484.1"/>
    <property type="molecule type" value="Genomic_DNA"/>
</dbReference>
<protein>
    <submittedName>
        <fullName evidence="2">GTPase HflX</fullName>
    </submittedName>
</protein>
<proteinExistence type="predicted"/>
<dbReference type="Gene3D" id="3.40.50.11060">
    <property type="entry name" value="GTPase HflX, N-terminal domain"/>
    <property type="match status" value="1"/>
</dbReference>
<comment type="caution">
    <text evidence="2">The sequence shown here is derived from an EMBL/GenBank/DDBJ whole genome shotgun (WGS) entry which is preliminary data.</text>
</comment>
<name>A0A3E0IQ78_9STAP</name>
<evidence type="ECO:0000313" key="2">
    <source>
        <dbReference type="EMBL" id="REH96484.1"/>
    </source>
</evidence>
<dbReference type="InterPro" id="IPR042108">
    <property type="entry name" value="GTPase_HflX_N_sf"/>
</dbReference>
<gene>
    <name evidence="2" type="ORF">DOS83_05360</name>
</gene>
<dbReference type="InterPro" id="IPR025121">
    <property type="entry name" value="GTPase_HflX_N"/>
</dbReference>
<feature type="domain" description="GTPase HflX N-terminal" evidence="1">
    <location>
        <begin position="32"/>
        <end position="89"/>
    </location>
</feature>
<evidence type="ECO:0000259" key="1">
    <source>
        <dbReference type="Pfam" id="PF13167"/>
    </source>
</evidence>
<sequence length="89" mass="10364">MKKELHTTKEQRERAVLVGVDLLQSDYDFTSTMSELESLAQTCRLEVLGVFQQNKNQFDQKYYVGKGKLQEIKDFVDFNEIDVLIANDE</sequence>
<organism evidence="2 3">
    <name type="scientific">Staphylococcus felis</name>
    <dbReference type="NCBI Taxonomy" id="46127"/>
    <lineage>
        <taxon>Bacteria</taxon>
        <taxon>Bacillati</taxon>
        <taxon>Bacillota</taxon>
        <taxon>Bacilli</taxon>
        <taxon>Bacillales</taxon>
        <taxon>Staphylococcaceae</taxon>
        <taxon>Staphylococcus</taxon>
    </lineage>
</organism>
<dbReference type="Proteomes" id="UP000256562">
    <property type="component" value="Unassembled WGS sequence"/>
</dbReference>
<accession>A0A3E0IQ78</accession>
<dbReference type="Pfam" id="PF13167">
    <property type="entry name" value="GTP-bdg_N"/>
    <property type="match status" value="1"/>
</dbReference>
<feature type="non-terminal residue" evidence="2">
    <location>
        <position position="89"/>
    </location>
</feature>
<reference evidence="2 3" key="1">
    <citation type="journal article" date="2018" name="Vet. Microbiol.">
        <title>Characterisation of Staphylococcus felis isolated from cats using whole genome sequencing.</title>
        <authorList>
            <person name="Worthing K."/>
            <person name="Pang S."/>
            <person name="Trott D.J."/>
            <person name="Abraham S."/>
            <person name="Coombs G.W."/>
            <person name="Jordan D."/>
            <person name="McIntyre L."/>
            <person name="Davies M.R."/>
            <person name="Norris J."/>
        </authorList>
    </citation>
    <scope>NUCLEOTIDE SEQUENCE [LARGE SCALE GENOMIC DNA]</scope>
    <source>
        <strain evidence="2 3">F9</strain>
    </source>
</reference>